<evidence type="ECO:0000313" key="4">
    <source>
        <dbReference type="Proteomes" id="UP001060275"/>
    </source>
</evidence>
<dbReference type="CDD" id="cd14791">
    <property type="entry name" value="GH36"/>
    <property type="match status" value="1"/>
</dbReference>
<keyword evidence="1" id="KW-0378">Hydrolase</keyword>
<evidence type="ECO:0000256" key="1">
    <source>
        <dbReference type="ARBA" id="ARBA00022801"/>
    </source>
</evidence>
<comment type="caution">
    <text evidence="3">The sequence shown here is derived from an EMBL/GenBank/DDBJ whole genome shotgun (WGS) entry which is preliminary data.</text>
</comment>
<dbReference type="AlphaFoldDB" id="A0A9Q4AL92"/>
<dbReference type="InterPro" id="IPR013785">
    <property type="entry name" value="Aldolase_TIM"/>
</dbReference>
<dbReference type="InterPro" id="IPR017853">
    <property type="entry name" value="GH"/>
</dbReference>
<dbReference type="SUPFAM" id="SSF51445">
    <property type="entry name" value="(Trans)glycosidases"/>
    <property type="match status" value="1"/>
</dbReference>
<dbReference type="PANTHER" id="PTHR43053">
    <property type="entry name" value="GLYCOSIDASE FAMILY 31"/>
    <property type="match status" value="1"/>
</dbReference>
<dbReference type="GO" id="GO:0016052">
    <property type="term" value="P:carbohydrate catabolic process"/>
    <property type="evidence" value="ECO:0007669"/>
    <property type="project" value="InterPro"/>
</dbReference>
<dbReference type="Pfam" id="PF02065">
    <property type="entry name" value="Melibiase"/>
    <property type="match status" value="1"/>
</dbReference>
<organism evidence="3 4">
    <name type="scientific">Devosia ureilytica</name>
    <dbReference type="NCBI Taxonomy" id="2952754"/>
    <lineage>
        <taxon>Bacteria</taxon>
        <taxon>Pseudomonadati</taxon>
        <taxon>Pseudomonadota</taxon>
        <taxon>Alphaproteobacteria</taxon>
        <taxon>Hyphomicrobiales</taxon>
        <taxon>Devosiaceae</taxon>
        <taxon>Devosia</taxon>
    </lineage>
</organism>
<dbReference type="InterPro" id="IPR002252">
    <property type="entry name" value="Glyco_hydro_36"/>
</dbReference>
<dbReference type="GO" id="GO:0004557">
    <property type="term" value="F:alpha-galactosidase activity"/>
    <property type="evidence" value="ECO:0007669"/>
    <property type="project" value="InterPro"/>
</dbReference>
<protein>
    <submittedName>
        <fullName evidence="3">Alpha-galactosidase</fullName>
    </submittedName>
</protein>
<gene>
    <name evidence="3" type="ORF">NF348_03535</name>
</gene>
<dbReference type="PANTHER" id="PTHR43053:SF3">
    <property type="entry name" value="ALPHA-GALACTOSIDASE C-RELATED"/>
    <property type="match status" value="1"/>
</dbReference>
<dbReference type="EMBL" id="JAMWDU010000001">
    <property type="protein sequence ID" value="MCP8886168.1"/>
    <property type="molecule type" value="Genomic_DNA"/>
</dbReference>
<accession>A0A9Q4AL92</accession>
<keyword evidence="2" id="KW-0326">Glycosidase</keyword>
<dbReference type="RefSeq" id="WP_254672652.1">
    <property type="nucleotide sequence ID" value="NZ_JAMWDU010000001.1"/>
</dbReference>
<name>A0A9Q4AL92_9HYPH</name>
<evidence type="ECO:0000313" key="3">
    <source>
        <dbReference type="EMBL" id="MCP8886168.1"/>
    </source>
</evidence>
<dbReference type="Proteomes" id="UP001060275">
    <property type="component" value="Unassembled WGS sequence"/>
</dbReference>
<dbReference type="Gene3D" id="3.20.20.70">
    <property type="entry name" value="Aldolase class I"/>
    <property type="match status" value="1"/>
</dbReference>
<proteinExistence type="predicted"/>
<reference evidence="3" key="1">
    <citation type="submission" date="2022-06" db="EMBL/GenBank/DDBJ databases">
        <title>Devosia sp. XJ19-45 genome assembly.</title>
        <authorList>
            <person name="Li B."/>
            <person name="Cai M."/>
            <person name="Nie G."/>
            <person name="Li W."/>
        </authorList>
    </citation>
    <scope>NUCLEOTIDE SEQUENCE</scope>
    <source>
        <strain evidence="3">XJ19-45</strain>
    </source>
</reference>
<sequence length="626" mass="69686">MILDPSGPSIALGGILLDKLAPLIDGVMPEFELEAANSEGAVWALEDGSRFTLRLSQDRLTLGLSAFDGEKRLSAIGLRIGQVFNVRQYLRNGYMSWDGSYFVQPDTAREVVASDPAIASGYAMTALLPHDGAGAVVLGFLRHDRFQSRFTFDFASGPLSINVETLIDRKPLQGEIRAEPLALFHGDAVEPALRQWAETVAANAPIPPRIPERRITGWSSWYNLYASLDEPVLLDHLDAAARFRDAYRVPFDIFQIDDGFTPEMGDWLDFRPQFPQGIAPVMRAAVAKGFTPGLWIAPFMVGNRSRLFSEHPDWVVRSRADGMPLAPMTFYGEFRWHKRSEEYYVLDITHPGAEAYMRKVFRTWAKDWGCGYFKADFLHLGSTYGPDEAIWHQADLTRIEIWMRMIRLIREEIGDALLLCCGSPLWAPVGYTDAMRIGRDVGVSWTGHYSAQSLLRDQTARNFGNGLLWQSDPDCILLRERFHHLDDNQIRSLAHFAGLTGGVVMTSDHLDEVSEERKQLLAESLGGGRPFQCSFPELGRSDLHYEIGTYPNGKPMAVATADPVLVQRAPTPSGATVVNVFNTGDLPATRLMPEGHGEGPSAQTDAGRDQFLNLAPYQSLQIVLDD</sequence>
<dbReference type="InterPro" id="IPR050985">
    <property type="entry name" value="Alpha-glycosidase_related"/>
</dbReference>
<keyword evidence="4" id="KW-1185">Reference proteome</keyword>
<evidence type="ECO:0000256" key="2">
    <source>
        <dbReference type="ARBA" id="ARBA00023295"/>
    </source>
</evidence>